<name>A0A1C6WB57_PLACE</name>
<proteinExistence type="predicted"/>
<reference evidence="2" key="1">
    <citation type="submission" date="2016-08" db="EMBL/GenBank/DDBJ databases">
        <authorList>
            <consortium name="Pathogen Informatics"/>
        </authorList>
    </citation>
    <scope>NUCLEOTIDE SEQUENCE</scope>
    <source>
        <strain evidence="2">DS</strain>
    </source>
</reference>
<organism evidence="2">
    <name type="scientific">Plasmodium chabaudi adami</name>
    <dbReference type="NCBI Taxonomy" id="5826"/>
    <lineage>
        <taxon>Eukaryota</taxon>
        <taxon>Sar</taxon>
        <taxon>Alveolata</taxon>
        <taxon>Apicomplexa</taxon>
        <taxon>Aconoidasida</taxon>
        <taxon>Haemosporida</taxon>
        <taxon>Plasmodiidae</taxon>
        <taxon>Plasmodium</taxon>
        <taxon>Plasmodium (Vinckeia)</taxon>
    </lineage>
</organism>
<dbReference type="AlphaFoldDB" id="A0A1C6WB57"/>
<dbReference type="NCBIfam" id="TIGR01599">
    <property type="entry name" value="PYST-A"/>
    <property type="match status" value="1"/>
</dbReference>
<evidence type="ECO:0000256" key="1">
    <source>
        <dbReference type="SAM" id="SignalP"/>
    </source>
</evidence>
<dbReference type="Proteomes" id="UP000507536">
    <property type="component" value="Unassembled WGS sequence"/>
</dbReference>
<evidence type="ECO:0000313" key="2">
    <source>
        <dbReference type="EMBL" id="SCL83805.1"/>
    </source>
</evidence>
<accession>A0A1C6WB57</accession>
<keyword evidence="1" id="KW-0732">Signal</keyword>
<sequence>MNKLYIKIALALFSLAGYMENVAFASETAADVTVTNSLRQKNIHIENAKYQKPNGQRYLDYDEVLLSLEHANQASKLLLKLSETGVNDYSAYSTENKNSTIYSKKIGNMDIGRLHVTIPSASKYNDIIGKIWDFDDNQKSDSKIINGIVSRVYWKYLFLFEKQSIDPNYTPLIKKYALGAVFNPSKDTNVIVCPSRTINDDTEINRETDMKEVYFNVKPIETGSDPEDALTKLGGNISGFVIKRGDDDQVHVTYINAIYDGGNSTEYAHNKRERGLTYTNILNLAQRI</sequence>
<gene>
    <name evidence="2" type="ORF">PCHDS_000497700</name>
</gene>
<feature type="chain" id="PRO_5008749523" evidence="1">
    <location>
        <begin position="26"/>
        <end position="288"/>
    </location>
</feature>
<protein>
    <submittedName>
        <fullName evidence="2">Fam-a protein</fullName>
    </submittedName>
</protein>
<feature type="signal peptide" evidence="1">
    <location>
        <begin position="1"/>
        <end position="25"/>
    </location>
</feature>
<dbReference type="EMBL" id="FMIN01000043">
    <property type="protein sequence ID" value="SCL83805.1"/>
    <property type="molecule type" value="Genomic_DNA"/>
</dbReference>
<dbReference type="InterPro" id="IPR006486">
    <property type="entry name" value="PYST_A"/>
</dbReference>